<dbReference type="PRINTS" id="PR00081">
    <property type="entry name" value="GDHRDH"/>
</dbReference>
<dbReference type="AlphaFoldDB" id="A0A7Y9DT18"/>
<dbReference type="Proteomes" id="UP000535890">
    <property type="component" value="Unassembled WGS sequence"/>
</dbReference>
<gene>
    <name evidence="1" type="ORF">BJ983_001040</name>
</gene>
<dbReference type="InterPro" id="IPR036291">
    <property type="entry name" value="NAD(P)-bd_dom_sf"/>
</dbReference>
<proteinExistence type="predicted"/>
<accession>A0A7Y9DT18</accession>
<sequence length="191" mass="19652">MGELDGRVFLVVGGAGGTGRAIVDALVADGAGVEIVDEDDVAAREAARRHGGPLGRVSARPLEPDACADVVRRVVTTVVADRGLLDGVVTVDRDESETVAVLRAARAPLRASRRAAVVLVGDASDQASALARWLADDGVRVNSVGEGQDPADTAHAVRFLLSDAADRVTGARWPAADRTAAVPRHSGRVPG</sequence>
<dbReference type="InterPro" id="IPR002347">
    <property type="entry name" value="SDR_fam"/>
</dbReference>
<evidence type="ECO:0000313" key="2">
    <source>
        <dbReference type="Proteomes" id="UP000535890"/>
    </source>
</evidence>
<protein>
    <recommendedName>
        <fullName evidence="3">SDR family NAD(P)-dependent oxidoreductase</fullName>
    </recommendedName>
</protein>
<dbReference type="RefSeq" id="WP_179792840.1">
    <property type="nucleotide sequence ID" value="NZ_BAABHP010000003.1"/>
</dbReference>
<reference evidence="1 2" key="1">
    <citation type="submission" date="2020-07" db="EMBL/GenBank/DDBJ databases">
        <title>Sequencing the genomes of 1000 actinobacteria strains.</title>
        <authorList>
            <person name="Klenk H.-P."/>
        </authorList>
    </citation>
    <scope>NUCLEOTIDE SEQUENCE [LARGE SCALE GENOMIC DNA]</scope>
    <source>
        <strain evidence="1 2">DSM 45772</strain>
    </source>
</reference>
<dbReference type="Gene3D" id="3.40.50.720">
    <property type="entry name" value="NAD(P)-binding Rossmann-like Domain"/>
    <property type="match status" value="2"/>
</dbReference>
<organism evidence="1 2">
    <name type="scientific">Actinomycetospora corticicola</name>
    <dbReference type="NCBI Taxonomy" id="663602"/>
    <lineage>
        <taxon>Bacteria</taxon>
        <taxon>Bacillati</taxon>
        <taxon>Actinomycetota</taxon>
        <taxon>Actinomycetes</taxon>
        <taxon>Pseudonocardiales</taxon>
        <taxon>Pseudonocardiaceae</taxon>
        <taxon>Actinomycetospora</taxon>
    </lineage>
</organism>
<evidence type="ECO:0000313" key="1">
    <source>
        <dbReference type="EMBL" id="NYD34938.1"/>
    </source>
</evidence>
<keyword evidence="2" id="KW-1185">Reference proteome</keyword>
<dbReference type="SUPFAM" id="SSF51735">
    <property type="entry name" value="NAD(P)-binding Rossmann-fold domains"/>
    <property type="match status" value="1"/>
</dbReference>
<evidence type="ECO:0008006" key="3">
    <source>
        <dbReference type="Google" id="ProtNLM"/>
    </source>
</evidence>
<comment type="caution">
    <text evidence="1">The sequence shown here is derived from an EMBL/GenBank/DDBJ whole genome shotgun (WGS) entry which is preliminary data.</text>
</comment>
<dbReference type="EMBL" id="JACCBN010000001">
    <property type="protein sequence ID" value="NYD34938.1"/>
    <property type="molecule type" value="Genomic_DNA"/>
</dbReference>
<name>A0A7Y9DT18_9PSEU</name>